<evidence type="ECO:0000313" key="3">
    <source>
        <dbReference type="Proteomes" id="UP001596432"/>
    </source>
</evidence>
<keyword evidence="1" id="KW-0812">Transmembrane</keyword>
<name>A0ABD5XYH3_9EURY</name>
<accession>A0ABD5XYH3</accession>
<evidence type="ECO:0000313" key="2">
    <source>
        <dbReference type="EMBL" id="MFC7139696.1"/>
    </source>
</evidence>
<comment type="caution">
    <text evidence="2">The sequence shown here is derived from an EMBL/GenBank/DDBJ whole genome shotgun (WGS) entry which is preliminary data.</text>
</comment>
<organism evidence="2 3">
    <name type="scientific">Halosimplex aquaticum</name>
    <dbReference type="NCBI Taxonomy" id="3026162"/>
    <lineage>
        <taxon>Archaea</taxon>
        <taxon>Methanobacteriati</taxon>
        <taxon>Methanobacteriota</taxon>
        <taxon>Stenosarchaea group</taxon>
        <taxon>Halobacteria</taxon>
        <taxon>Halobacteriales</taxon>
        <taxon>Haloarculaceae</taxon>
        <taxon>Halosimplex</taxon>
    </lineage>
</organism>
<dbReference type="Proteomes" id="UP001596432">
    <property type="component" value="Unassembled WGS sequence"/>
</dbReference>
<keyword evidence="1" id="KW-1133">Transmembrane helix</keyword>
<dbReference type="RefSeq" id="WP_274325278.1">
    <property type="nucleotide sequence ID" value="NZ_CP118158.1"/>
</dbReference>
<gene>
    <name evidence="2" type="ORF">ACFQMA_07565</name>
</gene>
<proteinExistence type="predicted"/>
<dbReference type="GeneID" id="78819956"/>
<dbReference type="EMBL" id="JBHTAS010000001">
    <property type="protein sequence ID" value="MFC7139696.1"/>
    <property type="molecule type" value="Genomic_DNA"/>
</dbReference>
<feature type="transmembrane region" description="Helical" evidence="1">
    <location>
        <begin position="97"/>
        <end position="116"/>
    </location>
</feature>
<evidence type="ECO:0000256" key="1">
    <source>
        <dbReference type="SAM" id="Phobius"/>
    </source>
</evidence>
<keyword evidence="3" id="KW-1185">Reference proteome</keyword>
<dbReference type="AlphaFoldDB" id="A0ABD5XYH3"/>
<evidence type="ECO:0008006" key="4">
    <source>
        <dbReference type="Google" id="ProtNLM"/>
    </source>
</evidence>
<protein>
    <recommendedName>
        <fullName evidence="4">Peptide/nickel transport system permease protein</fullName>
    </recommendedName>
</protein>
<reference evidence="2 3" key="1">
    <citation type="journal article" date="2019" name="Int. J. Syst. Evol. Microbiol.">
        <title>The Global Catalogue of Microorganisms (GCM) 10K type strain sequencing project: providing services to taxonomists for standard genome sequencing and annotation.</title>
        <authorList>
            <consortium name="The Broad Institute Genomics Platform"/>
            <consortium name="The Broad Institute Genome Sequencing Center for Infectious Disease"/>
            <person name="Wu L."/>
            <person name="Ma J."/>
        </authorList>
    </citation>
    <scope>NUCLEOTIDE SEQUENCE [LARGE SCALE GENOMIC DNA]</scope>
    <source>
        <strain evidence="2 3">XZYJT29</strain>
    </source>
</reference>
<feature type="transmembrane region" description="Helical" evidence="1">
    <location>
        <begin position="20"/>
        <end position="44"/>
    </location>
</feature>
<sequence length="119" mass="13262">MRSRTPARVRGRRDWGQRDWVLRAFGRAVGGLLAALVVTFLLYLPYGRRLLPLHRPVPGVSTDRTTGELARWFGFEVAQPFLFQFAEFALSRLTHPLVAVPFALCGALAVAVALGTRRS</sequence>
<keyword evidence="1" id="KW-0472">Membrane</keyword>